<dbReference type="EMBL" id="UZAU01000128">
    <property type="status" value="NOT_ANNOTATED_CDS"/>
    <property type="molecule type" value="Genomic_DNA"/>
</dbReference>
<name>A0A803P210_CANSA</name>
<keyword evidence="3" id="KW-1185">Reference proteome</keyword>
<evidence type="ECO:0000256" key="1">
    <source>
        <dbReference type="SAM" id="Phobius"/>
    </source>
</evidence>
<dbReference type="Gramene" id="evm.model.02.667">
    <property type="protein sequence ID" value="cds.evm.model.02.667"/>
    <property type="gene ID" value="evm.TU.02.667"/>
</dbReference>
<proteinExistence type="predicted"/>
<organism evidence="2 3">
    <name type="scientific">Cannabis sativa</name>
    <name type="common">Hemp</name>
    <name type="synonym">Marijuana</name>
    <dbReference type="NCBI Taxonomy" id="3483"/>
    <lineage>
        <taxon>Eukaryota</taxon>
        <taxon>Viridiplantae</taxon>
        <taxon>Streptophyta</taxon>
        <taxon>Embryophyta</taxon>
        <taxon>Tracheophyta</taxon>
        <taxon>Spermatophyta</taxon>
        <taxon>Magnoliopsida</taxon>
        <taxon>eudicotyledons</taxon>
        <taxon>Gunneridae</taxon>
        <taxon>Pentapetalae</taxon>
        <taxon>rosids</taxon>
        <taxon>fabids</taxon>
        <taxon>Rosales</taxon>
        <taxon>Cannabaceae</taxon>
        <taxon>Cannabis</taxon>
    </lineage>
</organism>
<evidence type="ECO:0000313" key="2">
    <source>
        <dbReference type="EnsemblPlants" id="cds.evm.model.02.667"/>
    </source>
</evidence>
<dbReference type="EnsemblPlants" id="evm.model.02.667">
    <property type="protein sequence ID" value="cds.evm.model.02.667"/>
    <property type="gene ID" value="evm.TU.02.667"/>
</dbReference>
<dbReference type="AlphaFoldDB" id="A0A803P210"/>
<keyword evidence="1" id="KW-1133">Transmembrane helix</keyword>
<reference evidence="2" key="1">
    <citation type="submission" date="2018-11" db="EMBL/GenBank/DDBJ databases">
        <authorList>
            <person name="Grassa J C."/>
        </authorList>
    </citation>
    <scope>NUCLEOTIDE SEQUENCE [LARGE SCALE GENOMIC DNA]</scope>
</reference>
<keyword evidence="1" id="KW-0812">Transmembrane</keyword>
<reference evidence="2" key="2">
    <citation type="submission" date="2021-03" db="UniProtKB">
        <authorList>
            <consortium name="EnsemblPlants"/>
        </authorList>
    </citation>
    <scope>IDENTIFICATION</scope>
</reference>
<accession>A0A803P210</accession>
<feature type="transmembrane region" description="Helical" evidence="1">
    <location>
        <begin position="12"/>
        <end position="28"/>
    </location>
</feature>
<sequence>MWASTKNTSTDFLKIVVVTLILWTILASEKATTMAMEDPTEAPAEAPMQSIKEKDDYKRFEKKSKKNEYKVAMPLYRVKEKPGVLIPGSKFQASTTFFSGEQP</sequence>
<keyword evidence="1" id="KW-0472">Membrane</keyword>
<dbReference type="Proteomes" id="UP000596661">
    <property type="component" value="Chromosome 2"/>
</dbReference>
<protein>
    <submittedName>
        <fullName evidence="2">Uncharacterized protein</fullName>
    </submittedName>
</protein>
<evidence type="ECO:0000313" key="3">
    <source>
        <dbReference type="Proteomes" id="UP000596661"/>
    </source>
</evidence>